<evidence type="ECO:0000256" key="1">
    <source>
        <dbReference type="SAM" id="MobiDB-lite"/>
    </source>
</evidence>
<feature type="region of interest" description="Disordered" evidence="1">
    <location>
        <begin position="44"/>
        <end position="77"/>
    </location>
</feature>
<name>A0A5N6QNQ2_9ROSI</name>
<dbReference type="AlphaFoldDB" id="A0A5N6QNQ2"/>
<feature type="compositionally biased region" description="Pro residues" evidence="1">
    <location>
        <begin position="58"/>
        <end position="67"/>
    </location>
</feature>
<evidence type="ECO:0000313" key="3">
    <source>
        <dbReference type="Proteomes" id="UP000327013"/>
    </source>
</evidence>
<proteinExistence type="predicted"/>
<dbReference type="OrthoDB" id="745459at2759"/>
<evidence type="ECO:0000313" key="2">
    <source>
        <dbReference type="EMBL" id="KAE8000014.1"/>
    </source>
</evidence>
<accession>A0A5N6QNQ2</accession>
<dbReference type="EMBL" id="CM017321">
    <property type="protein sequence ID" value="KAE8000014.1"/>
    <property type="molecule type" value="Genomic_DNA"/>
</dbReference>
<dbReference type="PANTHER" id="PTHR33696:SF24">
    <property type="entry name" value="FLZ-TYPE DOMAIN-CONTAINING PROTEIN"/>
    <property type="match status" value="1"/>
</dbReference>
<dbReference type="PANTHER" id="PTHR33696">
    <property type="entry name" value="T22J18.15-RELATED"/>
    <property type="match status" value="1"/>
</dbReference>
<sequence>MGHRKVDSQGSVPFSWEDQPGVCKATHHQECPIDIRLHALKLTSSQSPIASTPAKKNIPPPPCPIQPPRRSNSKKQEEVDPFLVAYNQCTKVVKSESKKANCTLGSKLRKTKSIFSCKNSCEVEQGNILKLSQLPSLPRYNIYGVSRRERQECLREQKP</sequence>
<reference evidence="2 3" key="1">
    <citation type="submission" date="2019-06" db="EMBL/GenBank/DDBJ databases">
        <title>A chromosomal-level reference genome of Carpinus fangiana (Coryloideae, Betulaceae).</title>
        <authorList>
            <person name="Yang X."/>
            <person name="Wang Z."/>
            <person name="Zhang L."/>
            <person name="Hao G."/>
            <person name="Liu J."/>
            <person name="Yang Y."/>
        </authorList>
    </citation>
    <scope>NUCLEOTIDE SEQUENCE [LARGE SCALE GENOMIC DNA]</scope>
    <source>
        <strain evidence="2">Cfa_2016G</strain>
        <tissue evidence="2">Leaf</tissue>
    </source>
</reference>
<organism evidence="2 3">
    <name type="scientific">Carpinus fangiana</name>
    <dbReference type="NCBI Taxonomy" id="176857"/>
    <lineage>
        <taxon>Eukaryota</taxon>
        <taxon>Viridiplantae</taxon>
        <taxon>Streptophyta</taxon>
        <taxon>Embryophyta</taxon>
        <taxon>Tracheophyta</taxon>
        <taxon>Spermatophyta</taxon>
        <taxon>Magnoliopsida</taxon>
        <taxon>eudicotyledons</taxon>
        <taxon>Gunneridae</taxon>
        <taxon>Pentapetalae</taxon>
        <taxon>rosids</taxon>
        <taxon>fabids</taxon>
        <taxon>Fagales</taxon>
        <taxon>Betulaceae</taxon>
        <taxon>Carpinus</taxon>
    </lineage>
</organism>
<keyword evidence="3" id="KW-1185">Reference proteome</keyword>
<gene>
    <name evidence="2" type="ORF">FH972_004386</name>
</gene>
<protein>
    <submittedName>
        <fullName evidence="2">Uncharacterized protein</fullName>
    </submittedName>
</protein>
<dbReference type="Proteomes" id="UP000327013">
    <property type="component" value="Chromosome 1"/>
</dbReference>